<organism evidence="2 3">
    <name type="scientific">Puccinia graminis f. sp. tritici</name>
    <dbReference type="NCBI Taxonomy" id="56615"/>
    <lineage>
        <taxon>Eukaryota</taxon>
        <taxon>Fungi</taxon>
        <taxon>Dikarya</taxon>
        <taxon>Basidiomycota</taxon>
        <taxon>Pucciniomycotina</taxon>
        <taxon>Pucciniomycetes</taxon>
        <taxon>Pucciniales</taxon>
        <taxon>Pucciniaceae</taxon>
        <taxon>Puccinia</taxon>
    </lineage>
</organism>
<dbReference type="AlphaFoldDB" id="A0A5B0MEG4"/>
<keyword evidence="3" id="KW-1185">Reference proteome</keyword>
<dbReference type="EMBL" id="VSWC01000157">
    <property type="protein sequence ID" value="KAA1075042.1"/>
    <property type="molecule type" value="Genomic_DNA"/>
</dbReference>
<evidence type="ECO:0000256" key="1">
    <source>
        <dbReference type="SAM" id="MobiDB-lite"/>
    </source>
</evidence>
<name>A0A5B0MEG4_PUCGR</name>
<protein>
    <submittedName>
        <fullName evidence="2">Uncharacterized protein</fullName>
    </submittedName>
</protein>
<feature type="region of interest" description="Disordered" evidence="1">
    <location>
        <begin position="1"/>
        <end position="25"/>
    </location>
</feature>
<comment type="caution">
    <text evidence="2">The sequence shown here is derived from an EMBL/GenBank/DDBJ whole genome shotgun (WGS) entry which is preliminary data.</text>
</comment>
<proteinExistence type="predicted"/>
<gene>
    <name evidence="2" type="ORF">PGT21_027679</name>
</gene>
<evidence type="ECO:0000313" key="2">
    <source>
        <dbReference type="EMBL" id="KAA1075042.1"/>
    </source>
</evidence>
<reference evidence="2 3" key="1">
    <citation type="submission" date="2019-05" db="EMBL/GenBank/DDBJ databases">
        <title>Emergence of the Ug99 lineage of the wheat stem rust pathogen through somatic hybridization.</title>
        <authorList>
            <person name="Li F."/>
            <person name="Upadhyaya N.M."/>
            <person name="Sperschneider J."/>
            <person name="Matny O."/>
            <person name="Nguyen-Phuc H."/>
            <person name="Mago R."/>
            <person name="Raley C."/>
            <person name="Miller M.E."/>
            <person name="Silverstein K.A.T."/>
            <person name="Henningsen E."/>
            <person name="Hirsch C.D."/>
            <person name="Visser B."/>
            <person name="Pretorius Z.A."/>
            <person name="Steffenson B.J."/>
            <person name="Schwessinger B."/>
            <person name="Dodds P.N."/>
            <person name="Figueroa M."/>
        </authorList>
    </citation>
    <scope>NUCLEOTIDE SEQUENCE [LARGE SCALE GENOMIC DNA]</scope>
    <source>
        <strain evidence="2">21-0</strain>
    </source>
</reference>
<sequence length="100" mass="10983">MFIVLDASPQTAFSEGEANQHSDSRSSFPFLVAPLDRACPYNSKLFLDLGSVWTTSRPPHCLPLPSLRIPGMKQRLGDQAKSKVVKTYSMSPAVFNNAGR</sequence>
<feature type="compositionally biased region" description="Polar residues" evidence="1">
    <location>
        <begin position="8"/>
        <end position="17"/>
    </location>
</feature>
<dbReference type="Proteomes" id="UP000324748">
    <property type="component" value="Unassembled WGS sequence"/>
</dbReference>
<evidence type="ECO:0000313" key="3">
    <source>
        <dbReference type="Proteomes" id="UP000324748"/>
    </source>
</evidence>
<accession>A0A5B0MEG4</accession>